<proteinExistence type="predicted"/>
<reference evidence="2" key="1">
    <citation type="submission" date="2022-11" db="EMBL/GenBank/DDBJ databases">
        <title>Genome Sequence of Cubamyces cubensis.</title>
        <authorList>
            <person name="Buettner E."/>
        </authorList>
    </citation>
    <scope>NUCLEOTIDE SEQUENCE</scope>
    <source>
        <strain evidence="2">MPL-01</strain>
    </source>
</reference>
<comment type="caution">
    <text evidence="2">The sequence shown here is derived from an EMBL/GenBank/DDBJ whole genome shotgun (WGS) entry which is preliminary data.</text>
</comment>
<dbReference type="PANTHER" id="PTHR38696">
    <property type="entry name" value="MEDIATOR OF RNA POLYMERASE II TRANSCRIPTION SUBUNIT 13"/>
    <property type="match status" value="1"/>
</dbReference>
<evidence type="ECO:0000313" key="3">
    <source>
        <dbReference type="Proteomes" id="UP001215151"/>
    </source>
</evidence>
<dbReference type="PANTHER" id="PTHR38696:SF1">
    <property type="entry name" value="MEDIATOR OF RNA POLYMERASE II TRANSCRIPTION SUBUNIT 13"/>
    <property type="match status" value="1"/>
</dbReference>
<evidence type="ECO:0000256" key="1">
    <source>
        <dbReference type="SAM" id="MobiDB-lite"/>
    </source>
</evidence>
<accession>A0AAD7TZN9</accession>
<organism evidence="2 3">
    <name type="scientific">Trametes cubensis</name>
    <dbReference type="NCBI Taxonomy" id="1111947"/>
    <lineage>
        <taxon>Eukaryota</taxon>
        <taxon>Fungi</taxon>
        <taxon>Dikarya</taxon>
        <taxon>Basidiomycota</taxon>
        <taxon>Agaricomycotina</taxon>
        <taxon>Agaricomycetes</taxon>
        <taxon>Polyporales</taxon>
        <taxon>Polyporaceae</taxon>
        <taxon>Trametes</taxon>
    </lineage>
</organism>
<dbReference type="Proteomes" id="UP001215151">
    <property type="component" value="Unassembled WGS sequence"/>
</dbReference>
<protein>
    <submittedName>
        <fullName evidence="2">Uncharacterized protein</fullName>
    </submittedName>
</protein>
<evidence type="ECO:0000313" key="2">
    <source>
        <dbReference type="EMBL" id="KAJ8489793.1"/>
    </source>
</evidence>
<dbReference type="AlphaFoldDB" id="A0AAD7TZN9"/>
<keyword evidence="3" id="KW-1185">Reference proteome</keyword>
<name>A0AAD7TZN9_9APHY</name>
<gene>
    <name evidence="2" type="ORF">ONZ51_g2722</name>
</gene>
<dbReference type="EMBL" id="JAPEVG010000044">
    <property type="protein sequence ID" value="KAJ8489793.1"/>
    <property type="molecule type" value="Genomic_DNA"/>
</dbReference>
<feature type="region of interest" description="Disordered" evidence="1">
    <location>
        <begin position="21"/>
        <end position="83"/>
    </location>
</feature>
<sequence>MQAFPNGDRYYGQQQPAGYYQQFPSYGYPQPAPQQPIAAPFPLYPPHYEQMPPSTPHLQPGRPRPLALGHEAYQDPRPPSTLGSFALFEGDGQSLSDAREPAQALGCAPIPSHVSNPVRDFAGAVVVRSSHIHLDHLILTLRSTNQLVVDNLTNHQMGDELSEEVLPIWPRGANSIENRRGKWQIEFAGTPWSCSGLDAIMAAKMICRLYLVLARQGYTYLSTINVGNPWKPPSMVFVDTTPDYEALVFLIMLSKRGDRLTIIDGPPELTQQLGIELRRNFPRRITTDRATEDGLHIFEVKKGSYGMPTVDKSMLIAFVLHFFNSANFRLSGSIPMGSRNPFNFGHRKEMWVFKSLPWRPGTREELRPESRQSRNTP</sequence>